<gene>
    <name evidence="1" type="ORF">A9F13_07g00330</name>
</gene>
<proteinExistence type="predicted"/>
<organism evidence="1 2">
    <name type="scientific">Clavispora lusitaniae</name>
    <name type="common">Candida lusitaniae</name>
    <dbReference type="NCBI Taxonomy" id="36911"/>
    <lineage>
        <taxon>Eukaryota</taxon>
        <taxon>Fungi</taxon>
        <taxon>Dikarya</taxon>
        <taxon>Ascomycota</taxon>
        <taxon>Saccharomycotina</taxon>
        <taxon>Pichiomycetes</taxon>
        <taxon>Metschnikowiaceae</taxon>
        <taxon>Clavispora</taxon>
    </lineage>
</organism>
<evidence type="ECO:0000313" key="1">
    <source>
        <dbReference type="EMBL" id="OVF08590.1"/>
    </source>
</evidence>
<dbReference type="Proteomes" id="UP000195602">
    <property type="component" value="Unassembled WGS sequence"/>
</dbReference>
<accession>A0AA91PZR7</accession>
<reference evidence="1 2" key="1">
    <citation type="submission" date="2017-04" db="EMBL/GenBank/DDBJ databases">
        <title>Draft genome of the yeast Clavispora lusitaniae type strain CBS 6936.</title>
        <authorList>
            <person name="Durrens P."/>
            <person name="Klopp C."/>
            <person name="Biteau N."/>
            <person name="Fitton-Ouhabi V."/>
            <person name="Dementhon K."/>
            <person name="Accoceberry I."/>
            <person name="Sherman D.J."/>
            <person name="Noel T."/>
        </authorList>
    </citation>
    <scope>NUCLEOTIDE SEQUENCE [LARGE SCALE GENOMIC DNA]</scope>
    <source>
        <strain evidence="1 2">CBS 6936</strain>
    </source>
</reference>
<evidence type="ECO:0000313" key="2">
    <source>
        <dbReference type="Proteomes" id="UP000195602"/>
    </source>
</evidence>
<comment type="caution">
    <text evidence="1">The sequence shown here is derived from an EMBL/GenBank/DDBJ whole genome shotgun (WGS) entry which is preliminary data.</text>
</comment>
<protein>
    <submittedName>
        <fullName evidence="1">Uncharacterized protein</fullName>
    </submittedName>
</protein>
<sequence length="110" mass="12196">MLFSVVDRASGSVISHKPFKPFLEYTSPVMCDGTLDDNGKPVCEYRYDKSIITNINIAMIGEWDPENVSPNVAPIINGEAKVGMKMSEYIALVDSYVAKMNKDCKTRGEV</sequence>
<dbReference type="KEGG" id="clus:A9F13_07g00330"/>
<dbReference type="EMBL" id="LYUB02000007">
    <property type="protein sequence ID" value="OVF08590.1"/>
    <property type="molecule type" value="Genomic_DNA"/>
</dbReference>
<name>A0AA91PZR7_CLALS</name>
<dbReference type="AlphaFoldDB" id="A0AA91PZR7"/>